<dbReference type="PANTHER" id="PTHR43808:SF8">
    <property type="entry name" value="PEPTIDASE M20 DIMERISATION DOMAIN-CONTAINING PROTEIN"/>
    <property type="match status" value="1"/>
</dbReference>
<dbReference type="Gene3D" id="3.40.630.10">
    <property type="entry name" value="Zn peptidases"/>
    <property type="match status" value="1"/>
</dbReference>
<dbReference type="PANTHER" id="PTHR43808">
    <property type="entry name" value="ACETYLORNITHINE DEACETYLASE"/>
    <property type="match status" value="1"/>
</dbReference>
<dbReference type="SUPFAM" id="SSF53187">
    <property type="entry name" value="Zn-dependent exopeptidases"/>
    <property type="match status" value="1"/>
</dbReference>
<dbReference type="EMBL" id="CADCWG010000210">
    <property type="protein sequence ID" value="CAA9566359.1"/>
    <property type="molecule type" value="Genomic_DNA"/>
</dbReference>
<reference evidence="3" key="1">
    <citation type="submission" date="2020-02" db="EMBL/GenBank/DDBJ databases">
        <authorList>
            <person name="Meier V. D."/>
        </authorList>
    </citation>
    <scope>NUCLEOTIDE SEQUENCE</scope>
    <source>
        <strain evidence="3">AVDCRST_MAG49</strain>
    </source>
</reference>
<dbReference type="GO" id="GO:0016787">
    <property type="term" value="F:hydrolase activity"/>
    <property type="evidence" value="ECO:0007669"/>
    <property type="project" value="UniProtKB-KW"/>
</dbReference>
<evidence type="ECO:0000313" key="3">
    <source>
        <dbReference type="EMBL" id="CAA9566359.1"/>
    </source>
</evidence>
<sequence>MAETAGRASDRIFERPAELLRALIRFDTTNPPGREAACVQYVHGLLAAAGIEARLLARDPARPNLVARLPGRGDAPPLLLYGHVDVVSTADQAWRHPPFAGVIADGYVWGRGALDMKGGVAMMLAAVLRAKAEAVSLPGDVVLAVLSDEEGVGEYGARYLVEGHPDLFAGVRYAIGEFGGFTLHVGGGRLYPIQVAERRSGMVRATLRGPSGHANLPLRGGTMAQLGDLLVRLDRRRLPAHVTPVTRRFVEATAAALPPATGAVVRQLVDPTRADAALGQLDALGASSLAQLCEPMLRHTVNATVVRGAGPDVGAIPGEVVVEMAVTALPGFGPDDVLAELREVLGDSLELEVHLGEPGPAEPDMGLFDTLAAILGEADPGGVPVPWVMPAVTDGRFFARLGIQTYGFLPLHLPEGFDFARTIHAADERVPVDALAFGADAVFRALQRFGEAAGAG</sequence>
<accession>A0A6J4V604</accession>
<dbReference type="Pfam" id="PF01546">
    <property type="entry name" value="Peptidase_M20"/>
    <property type="match status" value="1"/>
</dbReference>
<evidence type="ECO:0000256" key="1">
    <source>
        <dbReference type="ARBA" id="ARBA00022801"/>
    </source>
</evidence>
<organism evidence="3">
    <name type="scientific">uncultured Thermomicrobiales bacterium</name>
    <dbReference type="NCBI Taxonomy" id="1645740"/>
    <lineage>
        <taxon>Bacteria</taxon>
        <taxon>Pseudomonadati</taxon>
        <taxon>Thermomicrobiota</taxon>
        <taxon>Thermomicrobia</taxon>
        <taxon>Thermomicrobiales</taxon>
        <taxon>environmental samples</taxon>
    </lineage>
</organism>
<gene>
    <name evidence="3" type="ORF">AVDCRST_MAG49-3092</name>
</gene>
<protein>
    <submittedName>
        <fullName evidence="3">Uncharacterized protein</fullName>
    </submittedName>
</protein>
<dbReference type="PROSITE" id="PS00758">
    <property type="entry name" value="ARGE_DAPE_CPG2_1"/>
    <property type="match status" value="1"/>
</dbReference>
<proteinExistence type="predicted"/>
<dbReference type="InterPro" id="IPR050072">
    <property type="entry name" value="Peptidase_M20A"/>
</dbReference>
<dbReference type="InterPro" id="IPR002933">
    <property type="entry name" value="Peptidase_M20"/>
</dbReference>
<dbReference type="Gene3D" id="1.10.150.900">
    <property type="match status" value="1"/>
</dbReference>
<dbReference type="InterPro" id="IPR001261">
    <property type="entry name" value="ArgE/DapE_CS"/>
</dbReference>
<evidence type="ECO:0000256" key="2">
    <source>
        <dbReference type="ARBA" id="ARBA00022833"/>
    </source>
</evidence>
<dbReference type="AlphaFoldDB" id="A0A6J4V604"/>
<keyword evidence="2" id="KW-0862">Zinc</keyword>
<name>A0A6J4V604_9BACT</name>
<keyword evidence="1" id="KW-0378">Hydrolase</keyword>